<keyword evidence="2" id="KW-1185">Reference proteome</keyword>
<comment type="caution">
    <text evidence="1">The sequence shown here is derived from an EMBL/GenBank/DDBJ whole genome shotgun (WGS) entry which is preliminary data.</text>
</comment>
<sequence length="120" mass="14128">MVRHSLMVRRRFGRRGHGPLHRPVEVYNVADEYEWRSFAGTSHLYPRARLADEWATTVIAWCERQRGPWPVGHERGEVGRVRLDARARAVVGACEHCEHLQRLAHMDVRRRTREARRARA</sequence>
<dbReference type="EMBL" id="JFBM01000008">
    <property type="protein sequence ID" value="KFU81029.1"/>
    <property type="molecule type" value="Genomic_DNA"/>
</dbReference>
<dbReference type="AlphaFoldDB" id="A0A2P2FWC9"/>
<gene>
    <name evidence="1" type="ORF">BB31_11650</name>
</gene>
<organism evidence="1 2">
    <name type="scientific">Amycolatopsis lurida NRRL 2430</name>
    <dbReference type="NCBI Taxonomy" id="1460371"/>
    <lineage>
        <taxon>Bacteria</taxon>
        <taxon>Bacillati</taxon>
        <taxon>Actinomycetota</taxon>
        <taxon>Actinomycetes</taxon>
        <taxon>Pseudonocardiales</taxon>
        <taxon>Pseudonocardiaceae</taxon>
        <taxon>Amycolatopsis</taxon>
    </lineage>
</organism>
<evidence type="ECO:0000313" key="1">
    <source>
        <dbReference type="EMBL" id="KFU81029.1"/>
    </source>
</evidence>
<proteinExistence type="predicted"/>
<accession>A0A2P2FWC9</accession>
<name>A0A2P2FWC9_AMYLU</name>
<reference evidence="1 2" key="1">
    <citation type="journal article" date="2014" name="Genome Announc.">
        <title>Draft Genome Sequence of Amycolatopsis lurida NRRL 2430, Producer of the Glycopeptide Family Antibiotic Ristocetin.</title>
        <authorList>
            <person name="Kwun M.J."/>
            <person name="Hong H.J."/>
        </authorList>
    </citation>
    <scope>NUCLEOTIDE SEQUENCE [LARGE SCALE GENOMIC DNA]</scope>
    <source>
        <strain evidence="1 2">NRRL 2430</strain>
    </source>
</reference>
<protein>
    <submittedName>
        <fullName evidence="1">Uncharacterized protein</fullName>
    </submittedName>
</protein>
<evidence type="ECO:0000313" key="2">
    <source>
        <dbReference type="Proteomes" id="UP000256220"/>
    </source>
</evidence>
<dbReference type="Proteomes" id="UP000256220">
    <property type="component" value="Unassembled WGS sequence"/>
</dbReference>